<gene>
    <name evidence="20" type="ORF">GCM10010517_71500</name>
</gene>
<dbReference type="EMBL" id="BAAAVI010000082">
    <property type="protein sequence ID" value="GAA2905331.1"/>
    <property type="molecule type" value="Genomic_DNA"/>
</dbReference>
<protein>
    <recommendedName>
        <fullName evidence="5">Oxygen sensor histidine kinase NreB</fullName>
        <ecNumber evidence="4">2.7.13.3</ecNumber>
    </recommendedName>
    <alternativeName>
        <fullName evidence="18">Nitrogen regulation protein B</fullName>
    </alternativeName>
</protein>
<dbReference type="RefSeq" id="WP_344980796.1">
    <property type="nucleotide sequence ID" value="NZ_BAAAVI010000082.1"/>
</dbReference>
<organism evidence="20 21">
    <name type="scientific">Streptosporangium fragile</name>
    <dbReference type="NCBI Taxonomy" id="46186"/>
    <lineage>
        <taxon>Bacteria</taxon>
        <taxon>Bacillati</taxon>
        <taxon>Actinomycetota</taxon>
        <taxon>Actinomycetes</taxon>
        <taxon>Streptosporangiales</taxon>
        <taxon>Streptosporangiaceae</taxon>
        <taxon>Streptosporangium</taxon>
    </lineage>
</organism>
<keyword evidence="11" id="KW-0547">Nucleotide-binding</keyword>
<keyword evidence="9" id="KW-0808">Transferase</keyword>
<evidence type="ECO:0000256" key="15">
    <source>
        <dbReference type="ARBA" id="ARBA00023012"/>
    </source>
</evidence>
<keyword evidence="21" id="KW-1185">Reference proteome</keyword>
<evidence type="ECO:0000256" key="5">
    <source>
        <dbReference type="ARBA" id="ARBA00017322"/>
    </source>
</evidence>
<comment type="subcellular location">
    <subcellularLocation>
        <location evidence="3">Cytoplasm</location>
    </subcellularLocation>
</comment>
<keyword evidence="10" id="KW-0479">Metal-binding</keyword>
<sequence>MEKDRAEFWAACERVLDTMSGPVADDAAARRHILAEAELILSDMVESLRAGHARVTENNRRAAGGNGGSAAARDAHPRDSLLFWDAFFDIVLRRLVAYVDLGEESRDPFGLAVSVLYRSITSRLSDGLVSYSGRLLNKVHEAQLDERSRITRELHDRVGFWLNTAFRQMELYDVARERGTDLGKATERVERARFAVREAMRSLRATTSELRLQEPVKNLEKALSAAFAALPANEAVFRLNVNGDEEWAPNAVKDEVFLITREAVRNAVVHGRPKLVVIGVHIAPHELRVYVDDDGAGFDPAEKSGGIGLSAMRERAELLNGALTVSTVQGRGTHVELFVPIPERGDA</sequence>
<keyword evidence="14" id="KW-0408">Iron</keyword>
<evidence type="ECO:0000256" key="1">
    <source>
        <dbReference type="ARBA" id="ARBA00000085"/>
    </source>
</evidence>
<keyword evidence="6" id="KW-0004">4Fe-4S</keyword>
<dbReference type="PRINTS" id="PR00344">
    <property type="entry name" value="BCTRLSENSOR"/>
</dbReference>
<keyword evidence="7" id="KW-0963">Cytoplasm</keyword>
<evidence type="ECO:0000256" key="8">
    <source>
        <dbReference type="ARBA" id="ARBA00022553"/>
    </source>
</evidence>
<proteinExistence type="predicted"/>
<dbReference type="InterPro" id="IPR036890">
    <property type="entry name" value="HATPase_C_sf"/>
</dbReference>
<evidence type="ECO:0000256" key="18">
    <source>
        <dbReference type="ARBA" id="ARBA00030800"/>
    </source>
</evidence>
<feature type="domain" description="Histidine kinase" evidence="19">
    <location>
        <begin position="259"/>
        <end position="343"/>
    </location>
</feature>
<evidence type="ECO:0000259" key="19">
    <source>
        <dbReference type="PROSITE" id="PS50109"/>
    </source>
</evidence>
<comment type="catalytic activity">
    <reaction evidence="1">
        <text>ATP + protein L-histidine = ADP + protein N-phospho-L-histidine.</text>
        <dbReference type="EC" id="2.7.13.3"/>
    </reaction>
</comment>
<dbReference type="Pfam" id="PF02518">
    <property type="entry name" value="HATPase_c"/>
    <property type="match status" value="1"/>
</dbReference>
<evidence type="ECO:0000256" key="10">
    <source>
        <dbReference type="ARBA" id="ARBA00022723"/>
    </source>
</evidence>
<keyword evidence="16" id="KW-0411">Iron-sulfur</keyword>
<dbReference type="PANTHER" id="PTHR24421:SF10">
    <property type="entry name" value="NITRATE_NITRITE SENSOR PROTEIN NARQ"/>
    <property type="match status" value="1"/>
</dbReference>
<evidence type="ECO:0000256" key="11">
    <source>
        <dbReference type="ARBA" id="ARBA00022741"/>
    </source>
</evidence>
<dbReference type="GO" id="GO:0016301">
    <property type="term" value="F:kinase activity"/>
    <property type="evidence" value="ECO:0007669"/>
    <property type="project" value="UniProtKB-KW"/>
</dbReference>
<evidence type="ECO:0000256" key="16">
    <source>
        <dbReference type="ARBA" id="ARBA00023014"/>
    </source>
</evidence>
<evidence type="ECO:0000256" key="9">
    <source>
        <dbReference type="ARBA" id="ARBA00022679"/>
    </source>
</evidence>
<dbReference type="InterPro" id="IPR011712">
    <property type="entry name" value="Sig_transdc_His_kin_sub3_dim/P"/>
</dbReference>
<evidence type="ECO:0000256" key="17">
    <source>
        <dbReference type="ARBA" id="ARBA00024827"/>
    </source>
</evidence>
<evidence type="ECO:0000256" key="4">
    <source>
        <dbReference type="ARBA" id="ARBA00012438"/>
    </source>
</evidence>
<dbReference type="SUPFAM" id="SSF55874">
    <property type="entry name" value="ATPase domain of HSP90 chaperone/DNA topoisomerase II/histidine kinase"/>
    <property type="match status" value="1"/>
</dbReference>
<evidence type="ECO:0000256" key="3">
    <source>
        <dbReference type="ARBA" id="ARBA00004496"/>
    </source>
</evidence>
<dbReference type="PANTHER" id="PTHR24421">
    <property type="entry name" value="NITRATE/NITRITE SENSOR PROTEIN NARX-RELATED"/>
    <property type="match status" value="1"/>
</dbReference>
<comment type="function">
    <text evidence="17">Member of the two-component regulatory system NreB/NreC involved in the control of dissimilatory nitrate/nitrite reduction in response to oxygen. NreB functions as a direct oxygen sensor histidine kinase which is autophosphorylated, in the absence of oxygen, probably at the conserved histidine residue, and transfers its phosphate group probably to a conserved aspartate residue of NreC. NreB/NreC activates the expression of the nitrate (narGHJI) and nitrite (nir) reductase operons, as well as the putative nitrate transporter gene narT.</text>
</comment>
<dbReference type="InterPro" id="IPR003594">
    <property type="entry name" value="HATPase_dom"/>
</dbReference>
<dbReference type="SMART" id="SM00387">
    <property type="entry name" value="HATPase_c"/>
    <property type="match status" value="1"/>
</dbReference>
<evidence type="ECO:0000256" key="7">
    <source>
        <dbReference type="ARBA" id="ARBA00022490"/>
    </source>
</evidence>
<dbReference type="EC" id="2.7.13.3" evidence="4"/>
<comment type="caution">
    <text evidence="20">The sequence shown here is derived from an EMBL/GenBank/DDBJ whole genome shotgun (WGS) entry which is preliminary data.</text>
</comment>
<evidence type="ECO:0000313" key="21">
    <source>
        <dbReference type="Proteomes" id="UP001500831"/>
    </source>
</evidence>
<dbReference type="Gene3D" id="1.20.5.1930">
    <property type="match status" value="1"/>
</dbReference>
<reference evidence="20 21" key="1">
    <citation type="journal article" date="2019" name="Int. J. Syst. Evol. Microbiol.">
        <title>The Global Catalogue of Microorganisms (GCM) 10K type strain sequencing project: providing services to taxonomists for standard genome sequencing and annotation.</title>
        <authorList>
            <consortium name="The Broad Institute Genomics Platform"/>
            <consortium name="The Broad Institute Genome Sequencing Center for Infectious Disease"/>
            <person name="Wu L."/>
            <person name="Ma J."/>
        </authorList>
    </citation>
    <scope>NUCLEOTIDE SEQUENCE [LARGE SCALE GENOMIC DNA]</scope>
    <source>
        <strain evidence="20 21">JCM 6242</strain>
    </source>
</reference>
<dbReference type="Pfam" id="PF07730">
    <property type="entry name" value="HisKA_3"/>
    <property type="match status" value="1"/>
</dbReference>
<evidence type="ECO:0000256" key="13">
    <source>
        <dbReference type="ARBA" id="ARBA00022840"/>
    </source>
</evidence>
<dbReference type="InterPro" id="IPR005467">
    <property type="entry name" value="His_kinase_dom"/>
</dbReference>
<dbReference type="InterPro" id="IPR050482">
    <property type="entry name" value="Sensor_HK_TwoCompSys"/>
</dbReference>
<accession>A0ABN3W7R3</accession>
<name>A0ABN3W7R3_9ACTN</name>
<keyword evidence="15" id="KW-0902">Two-component regulatory system</keyword>
<dbReference type="Gene3D" id="3.30.565.10">
    <property type="entry name" value="Histidine kinase-like ATPase, C-terminal domain"/>
    <property type="match status" value="1"/>
</dbReference>
<comment type="cofactor">
    <cofactor evidence="2">
        <name>[4Fe-4S] cluster</name>
        <dbReference type="ChEBI" id="CHEBI:49883"/>
    </cofactor>
</comment>
<keyword evidence="8" id="KW-0597">Phosphoprotein</keyword>
<evidence type="ECO:0000256" key="14">
    <source>
        <dbReference type="ARBA" id="ARBA00023004"/>
    </source>
</evidence>
<dbReference type="CDD" id="cd16917">
    <property type="entry name" value="HATPase_UhpB-NarQ-NarX-like"/>
    <property type="match status" value="1"/>
</dbReference>
<dbReference type="Proteomes" id="UP001500831">
    <property type="component" value="Unassembled WGS sequence"/>
</dbReference>
<keyword evidence="13" id="KW-0067">ATP-binding</keyword>
<evidence type="ECO:0000256" key="12">
    <source>
        <dbReference type="ARBA" id="ARBA00022777"/>
    </source>
</evidence>
<evidence type="ECO:0000256" key="2">
    <source>
        <dbReference type="ARBA" id="ARBA00001966"/>
    </source>
</evidence>
<dbReference type="PROSITE" id="PS50109">
    <property type="entry name" value="HIS_KIN"/>
    <property type="match status" value="1"/>
</dbReference>
<evidence type="ECO:0000256" key="6">
    <source>
        <dbReference type="ARBA" id="ARBA00022485"/>
    </source>
</evidence>
<keyword evidence="12 20" id="KW-0418">Kinase</keyword>
<evidence type="ECO:0000313" key="20">
    <source>
        <dbReference type="EMBL" id="GAA2905331.1"/>
    </source>
</evidence>
<dbReference type="InterPro" id="IPR004358">
    <property type="entry name" value="Sig_transdc_His_kin-like_C"/>
</dbReference>